<name>A0A1H8BI13_9PROT</name>
<dbReference type="Pfam" id="PF18857">
    <property type="entry name" value="LPD38"/>
    <property type="match status" value="1"/>
</dbReference>
<gene>
    <name evidence="2" type="ORF">SAMN05216404_101237</name>
</gene>
<sequence>MFPAKWIAEAINIITGGNKYVPGLASPTADQIDYLFGQATGGVGREASKLNQTISSIGSGEDLPPHKIPLVGRFFGDSSGQSSQGNKFYSNLKRINEVEAELKGRIKDRLPVDEFKTENPEYRLITAANYTERSVSNLRRRKSELIEKDSSKEQVKAIEDRITELMTRLNERVKEVRTAP</sequence>
<dbReference type="RefSeq" id="WP_074743757.1">
    <property type="nucleotide sequence ID" value="NZ_FOCT01000001.1"/>
</dbReference>
<reference evidence="2 3" key="1">
    <citation type="submission" date="2016-10" db="EMBL/GenBank/DDBJ databases">
        <authorList>
            <person name="de Groot N.N."/>
        </authorList>
    </citation>
    <scope>NUCLEOTIDE SEQUENCE [LARGE SCALE GENOMIC DNA]</scope>
    <source>
        <strain evidence="2 3">Nl18</strain>
    </source>
</reference>
<proteinExistence type="predicted"/>
<organism evidence="2 3">
    <name type="scientific">Nitrosospira multiformis</name>
    <dbReference type="NCBI Taxonomy" id="1231"/>
    <lineage>
        <taxon>Bacteria</taxon>
        <taxon>Pseudomonadati</taxon>
        <taxon>Pseudomonadota</taxon>
        <taxon>Betaproteobacteria</taxon>
        <taxon>Nitrosomonadales</taxon>
        <taxon>Nitrosomonadaceae</taxon>
        <taxon>Nitrosospira</taxon>
    </lineage>
</organism>
<dbReference type="EMBL" id="FOCT01000001">
    <property type="protein sequence ID" value="SEM81764.1"/>
    <property type="molecule type" value="Genomic_DNA"/>
</dbReference>
<feature type="domain" description="Large polyvalent protein associated" evidence="1">
    <location>
        <begin position="4"/>
        <end position="71"/>
    </location>
</feature>
<accession>A0A1H8BI13</accession>
<evidence type="ECO:0000259" key="1">
    <source>
        <dbReference type="Pfam" id="PF18857"/>
    </source>
</evidence>
<dbReference type="Proteomes" id="UP000183898">
    <property type="component" value="Unassembled WGS sequence"/>
</dbReference>
<evidence type="ECO:0000313" key="2">
    <source>
        <dbReference type="EMBL" id="SEM81764.1"/>
    </source>
</evidence>
<dbReference type="InterPro" id="IPR040561">
    <property type="entry name" value="LPD38"/>
</dbReference>
<evidence type="ECO:0000313" key="3">
    <source>
        <dbReference type="Proteomes" id="UP000183898"/>
    </source>
</evidence>
<protein>
    <recommendedName>
        <fullName evidence="1">Large polyvalent protein associated domain-containing protein</fullName>
    </recommendedName>
</protein>
<dbReference type="AlphaFoldDB" id="A0A1H8BI13"/>